<reference evidence="2 3" key="1">
    <citation type="submission" date="2019-05" db="EMBL/GenBank/DDBJ databases">
        <authorList>
            <consortium name="Pathogen Informatics"/>
        </authorList>
    </citation>
    <scope>NUCLEOTIDE SEQUENCE [LARGE SCALE GENOMIC DNA]</scope>
    <source>
        <strain evidence="2 3">NCTC12971</strain>
    </source>
</reference>
<dbReference type="InterPro" id="IPR001466">
    <property type="entry name" value="Beta-lactam-related"/>
</dbReference>
<dbReference type="Proteomes" id="UP000307968">
    <property type="component" value="Chromosome"/>
</dbReference>
<accession>A0A4U9HIZ8</accession>
<dbReference type="GO" id="GO:0016787">
    <property type="term" value="F:hydrolase activity"/>
    <property type="evidence" value="ECO:0007669"/>
    <property type="project" value="UniProtKB-KW"/>
</dbReference>
<dbReference type="GeneID" id="61765959"/>
<feature type="domain" description="Beta-lactamase-related" evidence="1">
    <location>
        <begin position="14"/>
        <end position="366"/>
    </location>
</feature>
<dbReference type="SUPFAM" id="SSF56601">
    <property type="entry name" value="beta-lactamase/transpeptidase-like"/>
    <property type="match status" value="1"/>
</dbReference>
<dbReference type="RefSeq" id="WP_054307059.1">
    <property type="nucleotide sequence ID" value="NZ_CAMIPJ010000001.1"/>
</dbReference>
<dbReference type="PANTHER" id="PTHR43283:SF3">
    <property type="entry name" value="BETA-LACTAMASE FAMILY PROTEIN (AFU_ORTHOLOGUE AFUA_5G07500)"/>
    <property type="match status" value="1"/>
</dbReference>
<dbReference type="EC" id="3.1.1.-" evidence="2"/>
<organism evidence="2 3">
    <name type="scientific">Serratia rubidaea</name>
    <name type="common">Serratia marinorubra</name>
    <dbReference type="NCBI Taxonomy" id="61652"/>
    <lineage>
        <taxon>Bacteria</taxon>
        <taxon>Pseudomonadati</taxon>
        <taxon>Pseudomonadota</taxon>
        <taxon>Gammaproteobacteria</taxon>
        <taxon>Enterobacterales</taxon>
        <taxon>Yersiniaceae</taxon>
        <taxon>Serratia</taxon>
    </lineage>
</organism>
<dbReference type="InterPro" id="IPR012338">
    <property type="entry name" value="Beta-lactam/transpept-like"/>
</dbReference>
<keyword evidence="2" id="KW-0378">Hydrolase</keyword>
<protein>
    <submittedName>
        <fullName evidence="2">Esterase estB</fullName>
        <ecNumber evidence="2">3.1.1.-</ecNumber>
    </submittedName>
</protein>
<dbReference type="EMBL" id="LR590463">
    <property type="protein sequence ID" value="VTP63176.1"/>
    <property type="molecule type" value="Genomic_DNA"/>
</dbReference>
<proteinExistence type="predicted"/>
<sequence length="386" mass="41301">MAGNNQAVIQQLQQVNQRAVAQGRIVGSVVLVAQHGKTIAALACGEADRERRRPMRRDALFRLASVSKPFITLAALRMVEQGKLTLDDAVSRWLPWFSPALGNGERPVILIRHLLTHTAGLDYRFKQPADGPYHQRAVMDGLELSTLTLEQNLRRLADVPLAAEPGSRFSYSLSIDLLGAVLEQAAEMPLPQLFNHWVAQPLGLEDSGFVARDAGRLTGAYYNTDAGPAVMQDGLRVALPPEFGFDVEFAPSRALDAAAYPSAGAGMVGSADDVLRLVETLRAGGNGLLQPATVALLQRPHVSAAEEVQGPGWGFGFGGALLTDAELASTPQHNGTLQWGGVYGHSWFCDPQAGLSVVALTNTAFEGMCGAYPQEVRDAVYAGLAR</sequence>
<evidence type="ECO:0000313" key="3">
    <source>
        <dbReference type="Proteomes" id="UP000307968"/>
    </source>
</evidence>
<dbReference type="Pfam" id="PF00144">
    <property type="entry name" value="Beta-lactamase"/>
    <property type="match status" value="1"/>
</dbReference>
<name>A0A4U9HIZ8_SERRU</name>
<dbReference type="PANTHER" id="PTHR43283">
    <property type="entry name" value="BETA-LACTAMASE-RELATED"/>
    <property type="match status" value="1"/>
</dbReference>
<dbReference type="Gene3D" id="3.40.710.10">
    <property type="entry name" value="DD-peptidase/beta-lactamase superfamily"/>
    <property type="match status" value="1"/>
</dbReference>
<evidence type="ECO:0000313" key="2">
    <source>
        <dbReference type="EMBL" id="VTP63176.1"/>
    </source>
</evidence>
<dbReference type="InterPro" id="IPR050789">
    <property type="entry name" value="Diverse_Enzym_Activities"/>
</dbReference>
<evidence type="ECO:0000259" key="1">
    <source>
        <dbReference type="Pfam" id="PF00144"/>
    </source>
</evidence>
<gene>
    <name evidence="2" type="primary">estB</name>
    <name evidence="2" type="ORF">NCTC12971_03009</name>
</gene>
<dbReference type="AlphaFoldDB" id="A0A4U9HIZ8"/>